<reference evidence="4 5" key="1">
    <citation type="journal article" date="2018" name="Nat. Ecol. Evol.">
        <title>Pezizomycetes genomes reveal the molecular basis of ectomycorrhizal truffle lifestyle.</title>
        <authorList>
            <person name="Murat C."/>
            <person name="Payen T."/>
            <person name="Noel B."/>
            <person name="Kuo A."/>
            <person name="Morin E."/>
            <person name="Chen J."/>
            <person name="Kohler A."/>
            <person name="Krizsan K."/>
            <person name="Balestrini R."/>
            <person name="Da Silva C."/>
            <person name="Montanini B."/>
            <person name="Hainaut M."/>
            <person name="Levati E."/>
            <person name="Barry K.W."/>
            <person name="Belfiori B."/>
            <person name="Cichocki N."/>
            <person name="Clum A."/>
            <person name="Dockter R.B."/>
            <person name="Fauchery L."/>
            <person name="Guy J."/>
            <person name="Iotti M."/>
            <person name="Le Tacon F."/>
            <person name="Lindquist E.A."/>
            <person name="Lipzen A."/>
            <person name="Malagnac F."/>
            <person name="Mello A."/>
            <person name="Molinier V."/>
            <person name="Miyauchi S."/>
            <person name="Poulain J."/>
            <person name="Riccioni C."/>
            <person name="Rubini A."/>
            <person name="Sitrit Y."/>
            <person name="Splivallo R."/>
            <person name="Traeger S."/>
            <person name="Wang M."/>
            <person name="Zifcakova L."/>
            <person name="Wipf D."/>
            <person name="Zambonelli A."/>
            <person name="Paolocci F."/>
            <person name="Nowrousian M."/>
            <person name="Ottonello S."/>
            <person name="Baldrian P."/>
            <person name="Spatafora J.W."/>
            <person name="Henrissat B."/>
            <person name="Nagy L.G."/>
            <person name="Aury J.M."/>
            <person name="Wincker P."/>
            <person name="Grigoriev I.V."/>
            <person name="Bonfante P."/>
            <person name="Martin F.M."/>
        </authorList>
    </citation>
    <scope>NUCLEOTIDE SEQUENCE [LARGE SCALE GENOMIC DNA]</scope>
    <source>
        <strain evidence="4 5">CCBAS932</strain>
    </source>
</reference>
<dbReference type="OrthoDB" id="3687641at2759"/>
<comment type="similarity">
    <text evidence="1">Belongs to the ustYa family.</text>
</comment>
<dbReference type="GO" id="GO:0043386">
    <property type="term" value="P:mycotoxin biosynthetic process"/>
    <property type="evidence" value="ECO:0007669"/>
    <property type="project" value="InterPro"/>
</dbReference>
<sequence length="299" mass="33799">MSTILPGRKGRIFFFLNVGLFCVSLVVFGASYSYTYRMRNNVNNALLKGTNYYSPLLKNVNIPLYDVRVNGSLLDMDGSIYRAPPSPEVDAAWNRVADLRPTWITTEDVIKLGKDPSRTARYPDDFGLGPDKHIAELDVLHQIHCLNAIRRDLDFEYYFRAKYPDGQFPELHRVHTSHCLYIILQHLMCTASTDIVTQAWVEGQTHPFPDFSINRKCRDFNAILEWQDKNVVDLDKFKALRKPEGHVPSRMSEEFKRMFGVEDWDGRDHDHGHAGAAAATGTGAAAAGHGEHGEHAGHS</sequence>
<protein>
    <recommendedName>
        <fullName evidence="6">Tat pathway signal sequence</fullName>
    </recommendedName>
</protein>
<evidence type="ECO:0000313" key="4">
    <source>
        <dbReference type="EMBL" id="RPB06920.1"/>
    </source>
</evidence>
<dbReference type="Pfam" id="PF11807">
    <property type="entry name" value="UstYa"/>
    <property type="match status" value="1"/>
</dbReference>
<keyword evidence="3" id="KW-0472">Membrane</keyword>
<evidence type="ECO:0000256" key="1">
    <source>
        <dbReference type="ARBA" id="ARBA00035112"/>
    </source>
</evidence>
<proteinExistence type="inferred from homology"/>
<dbReference type="PANTHER" id="PTHR33365">
    <property type="entry name" value="YALI0B05434P"/>
    <property type="match status" value="1"/>
</dbReference>
<keyword evidence="3" id="KW-1133">Transmembrane helix</keyword>
<dbReference type="InParanoid" id="A0A3N4K8R7"/>
<dbReference type="Proteomes" id="UP000277580">
    <property type="component" value="Unassembled WGS sequence"/>
</dbReference>
<evidence type="ECO:0000313" key="5">
    <source>
        <dbReference type="Proteomes" id="UP000277580"/>
    </source>
</evidence>
<name>A0A3N4K8R7_9PEZI</name>
<accession>A0A3N4K8R7</accession>
<dbReference type="AlphaFoldDB" id="A0A3N4K8R7"/>
<dbReference type="InterPro" id="IPR021765">
    <property type="entry name" value="UstYa-like"/>
</dbReference>
<dbReference type="EMBL" id="ML119206">
    <property type="protein sequence ID" value="RPB06920.1"/>
    <property type="molecule type" value="Genomic_DNA"/>
</dbReference>
<gene>
    <name evidence="4" type="ORF">P167DRAFT_496554</name>
</gene>
<evidence type="ECO:0008006" key="6">
    <source>
        <dbReference type="Google" id="ProtNLM"/>
    </source>
</evidence>
<evidence type="ECO:0000256" key="3">
    <source>
        <dbReference type="SAM" id="Phobius"/>
    </source>
</evidence>
<keyword evidence="5" id="KW-1185">Reference proteome</keyword>
<feature type="compositionally biased region" description="Basic and acidic residues" evidence="2">
    <location>
        <begin position="289"/>
        <end position="299"/>
    </location>
</feature>
<dbReference type="PANTHER" id="PTHR33365:SF14">
    <property type="entry name" value="TAT PATHWAY SIGNAL SEQUENCE"/>
    <property type="match status" value="1"/>
</dbReference>
<feature type="transmembrane region" description="Helical" evidence="3">
    <location>
        <begin position="12"/>
        <end position="34"/>
    </location>
</feature>
<dbReference type="STRING" id="1392247.A0A3N4K8R7"/>
<organism evidence="4 5">
    <name type="scientific">Morchella conica CCBAS932</name>
    <dbReference type="NCBI Taxonomy" id="1392247"/>
    <lineage>
        <taxon>Eukaryota</taxon>
        <taxon>Fungi</taxon>
        <taxon>Dikarya</taxon>
        <taxon>Ascomycota</taxon>
        <taxon>Pezizomycotina</taxon>
        <taxon>Pezizomycetes</taxon>
        <taxon>Pezizales</taxon>
        <taxon>Morchellaceae</taxon>
        <taxon>Morchella</taxon>
    </lineage>
</organism>
<feature type="compositionally biased region" description="Low complexity" evidence="2">
    <location>
        <begin position="274"/>
        <end position="288"/>
    </location>
</feature>
<keyword evidence="3" id="KW-0812">Transmembrane</keyword>
<evidence type="ECO:0000256" key="2">
    <source>
        <dbReference type="SAM" id="MobiDB-lite"/>
    </source>
</evidence>
<feature type="region of interest" description="Disordered" evidence="2">
    <location>
        <begin position="266"/>
        <end position="299"/>
    </location>
</feature>